<reference evidence="1 2" key="1">
    <citation type="journal article" date="2017" name="Nat. Commun.">
        <title>Genome assembly with in vitro proximity ligation data and whole-genome triplication in lettuce.</title>
        <authorList>
            <person name="Reyes-Chin-Wo S."/>
            <person name="Wang Z."/>
            <person name="Yang X."/>
            <person name="Kozik A."/>
            <person name="Arikit S."/>
            <person name="Song C."/>
            <person name="Xia L."/>
            <person name="Froenicke L."/>
            <person name="Lavelle D.O."/>
            <person name="Truco M.J."/>
            <person name="Xia R."/>
            <person name="Zhu S."/>
            <person name="Xu C."/>
            <person name="Xu H."/>
            <person name="Xu X."/>
            <person name="Cox K."/>
            <person name="Korf I."/>
            <person name="Meyers B.C."/>
            <person name="Michelmore R.W."/>
        </authorList>
    </citation>
    <scope>NUCLEOTIDE SEQUENCE [LARGE SCALE GENOMIC DNA]</scope>
    <source>
        <strain evidence="2">cv. Salinas</strain>
        <tissue evidence="1">Seedlings</tissue>
    </source>
</reference>
<sequence length="97" mass="10566">MKNTSTGGDFCCEFGWQKGAATTESSHLLQPTNVPNIPLKSFVFNPLIPSSAAAKKRRKRGEKAAGNIPNHPIFFDNFVVVSIPGLERSKNLTEPPI</sequence>
<accession>A0A9R1WQQ3</accession>
<comment type="caution">
    <text evidence="1">The sequence shown here is derived from an EMBL/GenBank/DDBJ whole genome shotgun (WGS) entry which is preliminary data.</text>
</comment>
<evidence type="ECO:0000313" key="2">
    <source>
        <dbReference type="Proteomes" id="UP000235145"/>
    </source>
</evidence>
<organism evidence="1 2">
    <name type="scientific">Lactuca sativa</name>
    <name type="common">Garden lettuce</name>
    <dbReference type="NCBI Taxonomy" id="4236"/>
    <lineage>
        <taxon>Eukaryota</taxon>
        <taxon>Viridiplantae</taxon>
        <taxon>Streptophyta</taxon>
        <taxon>Embryophyta</taxon>
        <taxon>Tracheophyta</taxon>
        <taxon>Spermatophyta</taxon>
        <taxon>Magnoliopsida</taxon>
        <taxon>eudicotyledons</taxon>
        <taxon>Gunneridae</taxon>
        <taxon>Pentapetalae</taxon>
        <taxon>asterids</taxon>
        <taxon>campanulids</taxon>
        <taxon>Asterales</taxon>
        <taxon>Asteraceae</taxon>
        <taxon>Cichorioideae</taxon>
        <taxon>Cichorieae</taxon>
        <taxon>Lactucinae</taxon>
        <taxon>Lactuca</taxon>
    </lineage>
</organism>
<dbReference type="AlphaFoldDB" id="A0A9R1WQQ3"/>
<dbReference type="EMBL" id="NBSK02000001">
    <property type="protein sequence ID" value="KAJ0226373.1"/>
    <property type="molecule type" value="Genomic_DNA"/>
</dbReference>
<proteinExistence type="predicted"/>
<gene>
    <name evidence="1" type="ORF">LSAT_V11C100002270</name>
</gene>
<dbReference type="Proteomes" id="UP000235145">
    <property type="component" value="Unassembled WGS sequence"/>
</dbReference>
<name>A0A9R1WQQ3_LACSA</name>
<evidence type="ECO:0000313" key="1">
    <source>
        <dbReference type="EMBL" id="KAJ0226373.1"/>
    </source>
</evidence>
<protein>
    <submittedName>
        <fullName evidence="1">Uncharacterized protein</fullName>
    </submittedName>
</protein>
<keyword evidence="2" id="KW-1185">Reference proteome</keyword>